<feature type="compositionally biased region" description="Polar residues" evidence="1">
    <location>
        <begin position="37"/>
        <end position="54"/>
    </location>
</feature>
<accession>A0A8J8NRZ0</accession>
<dbReference type="Proteomes" id="UP000785679">
    <property type="component" value="Unassembled WGS sequence"/>
</dbReference>
<protein>
    <submittedName>
        <fullName evidence="2">Uncharacterized protein</fullName>
    </submittedName>
</protein>
<evidence type="ECO:0000313" key="2">
    <source>
        <dbReference type="EMBL" id="TNV80472.1"/>
    </source>
</evidence>
<gene>
    <name evidence="2" type="ORF">FGO68_gene8936</name>
</gene>
<dbReference type="AlphaFoldDB" id="A0A8J8NRZ0"/>
<reference evidence="2" key="1">
    <citation type="submission" date="2019-06" db="EMBL/GenBank/DDBJ databases">
        <authorList>
            <person name="Zheng W."/>
        </authorList>
    </citation>
    <scope>NUCLEOTIDE SEQUENCE</scope>
    <source>
        <strain evidence="2">QDHG01</strain>
    </source>
</reference>
<keyword evidence="3" id="KW-1185">Reference proteome</keyword>
<sequence length="133" mass="15621">MMDGIKGSQVERRDYNTQEIREILQQKATMVSVNNNRASMESDDSQNISYQEVSQLDGKSRDASFLKNYQKGMNEKHGYPAAPKKEPHYAEYQYNYKGDDSMISEQEEMSNFMSQINDKESAYFQYYVKKMFD</sequence>
<name>A0A8J8NRZ0_HALGN</name>
<evidence type="ECO:0000313" key="3">
    <source>
        <dbReference type="Proteomes" id="UP000785679"/>
    </source>
</evidence>
<comment type="caution">
    <text evidence="2">The sequence shown here is derived from an EMBL/GenBank/DDBJ whole genome shotgun (WGS) entry which is preliminary data.</text>
</comment>
<dbReference type="EMBL" id="RRYP01007473">
    <property type="protein sequence ID" value="TNV80472.1"/>
    <property type="molecule type" value="Genomic_DNA"/>
</dbReference>
<evidence type="ECO:0000256" key="1">
    <source>
        <dbReference type="SAM" id="MobiDB-lite"/>
    </source>
</evidence>
<proteinExistence type="predicted"/>
<organism evidence="2 3">
    <name type="scientific">Halteria grandinella</name>
    <dbReference type="NCBI Taxonomy" id="5974"/>
    <lineage>
        <taxon>Eukaryota</taxon>
        <taxon>Sar</taxon>
        <taxon>Alveolata</taxon>
        <taxon>Ciliophora</taxon>
        <taxon>Intramacronucleata</taxon>
        <taxon>Spirotrichea</taxon>
        <taxon>Stichotrichia</taxon>
        <taxon>Sporadotrichida</taxon>
        <taxon>Halteriidae</taxon>
        <taxon>Halteria</taxon>
    </lineage>
</organism>
<feature type="region of interest" description="Disordered" evidence="1">
    <location>
        <begin position="37"/>
        <end position="61"/>
    </location>
</feature>